<accession>A0A139IQU8</accession>
<proteinExistence type="predicted"/>
<gene>
    <name evidence="1" type="ORF">AC579_7439</name>
</gene>
<comment type="caution">
    <text evidence="1">The sequence shown here is derived from an EMBL/GenBank/DDBJ whole genome shotgun (WGS) entry which is preliminary data.</text>
</comment>
<keyword evidence="2" id="KW-1185">Reference proteome</keyword>
<dbReference type="OrthoDB" id="10311083at2759"/>
<reference evidence="1 2" key="1">
    <citation type="submission" date="2015-07" db="EMBL/GenBank/DDBJ databases">
        <title>Comparative genomics of the Sigatoka disease complex on banana suggests a link between parallel evolutionary changes in Pseudocercospora fijiensis and Pseudocercospora eumusae and increased virulence on the banana host.</title>
        <authorList>
            <person name="Chang T.-C."/>
            <person name="Salvucci A."/>
            <person name="Crous P.W."/>
            <person name="Stergiopoulos I."/>
        </authorList>
    </citation>
    <scope>NUCLEOTIDE SEQUENCE [LARGE SCALE GENOMIC DNA]</scope>
    <source>
        <strain evidence="1 2">CBS 116634</strain>
    </source>
</reference>
<dbReference type="EMBL" id="LFZO01000027">
    <property type="protein sequence ID" value="KXT16982.1"/>
    <property type="molecule type" value="Genomic_DNA"/>
</dbReference>
<evidence type="ECO:0000313" key="1">
    <source>
        <dbReference type="EMBL" id="KXT16982.1"/>
    </source>
</evidence>
<organism evidence="1 2">
    <name type="scientific">Pseudocercospora musae</name>
    <dbReference type="NCBI Taxonomy" id="113226"/>
    <lineage>
        <taxon>Eukaryota</taxon>
        <taxon>Fungi</taxon>
        <taxon>Dikarya</taxon>
        <taxon>Ascomycota</taxon>
        <taxon>Pezizomycotina</taxon>
        <taxon>Dothideomycetes</taxon>
        <taxon>Dothideomycetidae</taxon>
        <taxon>Mycosphaerellales</taxon>
        <taxon>Mycosphaerellaceae</taxon>
        <taxon>Pseudocercospora</taxon>
    </lineage>
</organism>
<sequence>MGIADLVNKYQASDLQPIWSSATFLPANMTSAIAEDVRRKRYTLDWSKPQKEGKGKLDLDVRLKQEGMLQKEILKMRERLDAGSKSSRTMRRLWDDQEALRELGSRPVVK</sequence>
<dbReference type="AlphaFoldDB" id="A0A139IQU8"/>
<evidence type="ECO:0000313" key="2">
    <source>
        <dbReference type="Proteomes" id="UP000073492"/>
    </source>
</evidence>
<dbReference type="Proteomes" id="UP000073492">
    <property type="component" value="Unassembled WGS sequence"/>
</dbReference>
<name>A0A139IQU8_9PEZI</name>
<protein>
    <submittedName>
        <fullName evidence="1">Uncharacterized protein</fullName>
    </submittedName>
</protein>